<dbReference type="GO" id="GO:0003700">
    <property type="term" value="F:DNA-binding transcription factor activity"/>
    <property type="evidence" value="ECO:0007669"/>
    <property type="project" value="InterPro"/>
</dbReference>
<comment type="caution">
    <text evidence="5">The sequence shown here is derived from an EMBL/GenBank/DDBJ whole genome shotgun (WGS) entry which is preliminary data.</text>
</comment>
<evidence type="ECO:0000256" key="3">
    <source>
        <dbReference type="ARBA" id="ARBA00023163"/>
    </source>
</evidence>
<gene>
    <name evidence="5" type="ORF">NE630_01215</name>
</gene>
<evidence type="ECO:0000313" key="5">
    <source>
        <dbReference type="EMBL" id="MCQ4813038.1"/>
    </source>
</evidence>
<keyword evidence="1" id="KW-0805">Transcription regulation</keyword>
<dbReference type="PANTHER" id="PTHR43537">
    <property type="entry name" value="TRANSCRIPTIONAL REGULATOR, GNTR FAMILY"/>
    <property type="match status" value="1"/>
</dbReference>
<organism evidence="5 6">
    <name type="scientific">Cloacibacillus evryensis</name>
    <dbReference type="NCBI Taxonomy" id="508460"/>
    <lineage>
        <taxon>Bacteria</taxon>
        <taxon>Thermotogati</taxon>
        <taxon>Synergistota</taxon>
        <taxon>Synergistia</taxon>
        <taxon>Synergistales</taxon>
        <taxon>Synergistaceae</taxon>
        <taxon>Cloacibacillus</taxon>
    </lineage>
</organism>
<reference evidence="5 6" key="1">
    <citation type="submission" date="2022-06" db="EMBL/GenBank/DDBJ databases">
        <title>Isolation of gut microbiota from human fecal samples.</title>
        <authorList>
            <person name="Pamer E.G."/>
            <person name="Barat B."/>
            <person name="Waligurski E."/>
            <person name="Medina S."/>
            <person name="Paddock L."/>
            <person name="Mostad J."/>
        </authorList>
    </citation>
    <scope>NUCLEOTIDE SEQUENCE [LARGE SCALE GENOMIC DNA]</scope>
    <source>
        <strain evidence="5 6">DFI.9.90</strain>
    </source>
</reference>
<dbReference type="EMBL" id="JANFYT010000002">
    <property type="protein sequence ID" value="MCQ4813038.1"/>
    <property type="molecule type" value="Genomic_DNA"/>
</dbReference>
<name>A0AAW5K2R4_9BACT</name>
<evidence type="ECO:0000256" key="2">
    <source>
        <dbReference type="ARBA" id="ARBA00023125"/>
    </source>
</evidence>
<dbReference type="RefSeq" id="WP_008712884.1">
    <property type="nucleotide sequence ID" value="NZ_CABKQM010000008.1"/>
</dbReference>
<dbReference type="Proteomes" id="UP001205919">
    <property type="component" value="Unassembled WGS sequence"/>
</dbReference>
<sequence length="483" mass="54790">MKKNSMFQYLYNSILAQIRAGRYACGSPLPSAPELCRMYNVGIRTSRDVLRALRDDGYISTAERRRAVVVRAEDPDGGTRQKLAEAVARKESVPEIYDVLELLMPPLFLFCARQCGDDDFYVLDPLIKKADRARGEESWRLSSLVLHAILKKSGNPLLGDLYSSLELSAQVPRADGFKHPYDALREDDGRGFCWVMEPLRRRDYGTAEARLRLMYRSARAYAESYIAKIEAANPDIRPREREKFHWNAAKGRIYLYAEIARDIIDGIAVGRWNDGDLLPSSKELASDYGVSLYVVRQALEMLRGRGFVSIRNGCRPRVELSCVGKDISRFSEPNQKRDIWVYLCALQLMTAMLPHAAPLAARRFTDGQRRRMREVLSERGTVVPRTFMKCIFEALPGEPLRDIFNETNSLLLWGNHLMFQPAARAGLDFIEDKCAQALCALDGGSESEFAELLTETYRYSLYRLREFIAAAGMPEAGKIKIPS</sequence>
<dbReference type="PANTHER" id="PTHR43537:SF5">
    <property type="entry name" value="UXU OPERON TRANSCRIPTIONAL REGULATOR"/>
    <property type="match status" value="1"/>
</dbReference>
<protein>
    <submittedName>
        <fullName evidence="5">GntR family transcriptional regulator</fullName>
    </submittedName>
</protein>
<accession>A0AAW5K2R4</accession>
<feature type="domain" description="HTH gntR-type" evidence="4">
    <location>
        <begin position="253"/>
        <end position="321"/>
    </location>
</feature>
<dbReference type="GO" id="GO:0003677">
    <property type="term" value="F:DNA binding"/>
    <property type="evidence" value="ECO:0007669"/>
    <property type="project" value="UniProtKB-KW"/>
</dbReference>
<keyword evidence="2" id="KW-0238">DNA-binding</keyword>
<dbReference type="InterPro" id="IPR036390">
    <property type="entry name" value="WH_DNA-bd_sf"/>
</dbReference>
<keyword evidence="6" id="KW-1185">Reference proteome</keyword>
<dbReference type="InterPro" id="IPR000524">
    <property type="entry name" value="Tscrpt_reg_HTH_GntR"/>
</dbReference>
<dbReference type="CDD" id="cd07377">
    <property type="entry name" value="WHTH_GntR"/>
    <property type="match status" value="1"/>
</dbReference>
<evidence type="ECO:0000259" key="4">
    <source>
        <dbReference type="PROSITE" id="PS50949"/>
    </source>
</evidence>
<dbReference type="InterPro" id="IPR036388">
    <property type="entry name" value="WH-like_DNA-bd_sf"/>
</dbReference>
<keyword evidence="3" id="KW-0804">Transcription</keyword>
<dbReference type="Pfam" id="PF00392">
    <property type="entry name" value="GntR"/>
    <property type="match status" value="2"/>
</dbReference>
<evidence type="ECO:0000313" key="6">
    <source>
        <dbReference type="Proteomes" id="UP001205919"/>
    </source>
</evidence>
<dbReference type="PROSITE" id="PS50949">
    <property type="entry name" value="HTH_GNTR"/>
    <property type="match status" value="2"/>
</dbReference>
<evidence type="ECO:0000256" key="1">
    <source>
        <dbReference type="ARBA" id="ARBA00023015"/>
    </source>
</evidence>
<feature type="domain" description="HTH gntR-type" evidence="4">
    <location>
        <begin position="4"/>
        <end position="73"/>
    </location>
</feature>
<dbReference type="SUPFAM" id="SSF46785">
    <property type="entry name" value="Winged helix' DNA-binding domain"/>
    <property type="match status" value="2"/>
</dbReference>
<dbReference type="AlphaFoldDB" id="A0AAW5K2R4"/>
<dbReference type="Gene3D" id="1.10.10.10">
    <property type="entry name" value="Winged helix-like DNA-binding domain superfamily/Winged helix DNA-binding domain"/>
    <property type="match status" value="2"/>
</dbReference>
<dbReference type="SMART" id="SM00345">
    <property type="entry name" value="HTH_GNTR"/>
    <property type="match status" value="2"/>
</dbReference>
<proteinExistence type="predicted"/>